<evidence type="ECO:0000256" key="3">
    <source>
        <dbReference type="ARBA" id="ARBA00023125"/>
    </source>
</evidence>
<dbReference type="GO" id="GO:0030261">
    <property type="term" value="P:chromosome condensation"/>
    <property type="evidence" value="ECO:0007669"/>
    <property type="project" value="UniProtKB-KW"/>
</dbReference>
<proteinExistence type="inferred from homology"/>
<comment type="similarity">
    <text evidence="1 4">Belongs to the bacterial histone-like protein family.</text>
</comment>
<dbReference type="Proteomes" id="UP000543836">
    <property type="component" value="Unassembled WGS sequence"/>
</dbReference>
<evidence type="ECO:0000256" key="2">
    <source>
        <dbReference type="ARBA" id="ARBA00023067"/>
    </source>
</evidence>
<dbReference type="Pfam" id="PF00216">
    <property type="entry name" value="Bac_DNA_binding"/>
    <property type="match status" value="1"/>
</dbReference>
<dbReference type="PANTHER" id="PTHR33175">
    <property type="entry name" value="DNA-BINDING PROTEIN HU"/>
    <property type="match status" value="1"/>
</dbReference>
<gene>
    <name evidence="5" type="ORF">GGE60_005290</name>
</gene>
<keyword evidence="3 5" id="KW-0238">DNA-binding</keyword>
<evidence type="ECO:0000313" key="6">
    <source>
        <dbReference type="Proteomes" id="UP000543836"/>
    </source>
</evidence>
<organism evidence="5 6">
    <name type="scientific">Rhizobium leucaenae</name>
    <dbReference type="NCBI Taxonomy" id="29450"/>
    <lineage>
        <taxon>Bacteria</taxon>
        <taxon>Pseudomonadati</taxon>
        <taxon>Pseudomonadota</taxon>
        <taxon>Alphaproteobacteria</taxon>
        <taxon>Hyphomicrobiales</taxon>
        <taxon>Rhizobiaceae</taxon>
        <taxon>Rhizobium/Agrobacterium group</taxon>
        <taxon>Rhizobium</taxon>
    </lineage>
</organism>
<name>A0A7W6ZYI9_9HYPH</name>
<dbReference type="InterPro" id="IPR000119">
    <property type="entry name" value="Hist_DNA-bd"/>
</dbReference>
<dbReference type="Gene3D" id="4.10.520.10">
    <property type="entry name" value="IHF-like DNA-binding proteins"/>
    <property type="match status" value="1"/>
</dbReference>
<dbReference type="GO" id="GO:0030527">
    <property type="term" value="F:structural constituent of chromatin"/>
    <property type="evidence" value="ECO:0007669"/>
    <property type="project" value="InterPro"/>
</dbReference>
<dbReference type="CDD" id="cd00591">
    <property type="entry name" value="HU_IHF"/>
    <property type="match status" value="1"/>
</dbReference>
<dbReference type="SMART" id="SM00411">
    <property type="entry name" value="BHL"/>
    <property type="match status" value="1"/>
</dbReference>
<dbReference type="InterPro" id="IPR010992">
    <property type="entry name" value="IHF-like_DNA-bd_dom_sf"/>
</dbReference>
<dbReference type="SUPFAM" id="SSF47729">
    <property type="entry name" value="IHF-like DNA-binding proteins"/>
    <property type="match status" value="1"/>
</dbReference>
<evidence type="ECO:0000256" key="4">
    <source>
        <dbReference type="RuleBase" id="RU003939"/>
    </source>
</evidence>
<dbReference type="AlphaFoldDB" id="A0A7W6ZYI9"/>
<protein>
    <submittedName>
        <fullName evidence="5">DNA-binding protein HU-beta</fullName>
    </submittedName>
</protein>
<dbReference type="PANTHER" id="PTHR33175:SF3">
    <property type="entry name" value="DNA-BINDING PROTEIN HU-BETA"/>
    <property type="match status" value="1"/>
</dbReference>
<accession>A0A7W6ZYI9</accession>
<comment type="caution">
    <text evidence="5">The sequence shown here is derived from an EMBL/GenBank/DDBJ whole genome shotgun (WGS) entry which is preliminary data.</text>
</comment>
<reference evidence="5 6" key="1">
    <citation type="submission" date="2020-08" db="EMBL/GenBank/DDBJ databases">
        <title>Genomic Encyclopedia of Type Strains, Phase IV (KMG-V): Genome sequencing to study the core and pangenomes of soil and plant-associated prokaryotes.</title>
        <authorList>
            <person name="Whitman W."/>
        </authorList>
    </citation>
    <scope>NUCLEOTIDE SEQUENCE [LARGE SCALE GENOMIC DNA]</scope>
    <source>
        <strain evidence="5 6">SEMIA 492</strain>
    </source>
</reference>
<evidence type="ECO:0000313" key="5">
    <source>
        <dbReference type="EMBL" id="MBB4571132.1"/>
    </source>
</evidence>
<sequence>MTTGTLNENYFPCQKRGTIMTTTNEIADKIATEHNLTKAQSKAVVEAVFASITAAATSGVETSIPGFGKFKVKDTPEREARNPGTGATIKVAAARKLTFQPAKALKDALNK</sequence>
<dbReference type="EMBL" id="JACIIG010000019">
    <property type="protein sequence ID" value="MBB4571132.1"/>
    <property type="molecule type" value="Genomic_DNA"/>
</dbReference>
<evidence type="ECO:0000256" key="1">
    <source>
        <dbReference type="ARBA" id="ARBA00010529"/>
    </source>
</evidence>
<keyword evidence="6" id="KW-1185">Reference proteome</keyword>
<dbReference type="RefSeq" id="WP_280750407.1">
    <property type="nucleotide sequence ID" value="NZ_JACIIG010000019.1"/>
</dbReference>
<dbReference type="GO" id="GO:0003677">
    <property type="term" value="F:DNA binding"/>
    <property type="evidence" value="ECO:0007669"/>
    <property type="project" value="UniProtKB-KW"/>
</dbReference>
<keyword evidence="2" id="KW-0226">DNA condensation</keyword>
<dbReference type="PRINTS" id="PR01727">
    <property type="entry name" value="DNABINDINGHU"/>
</dbReference>